<keyword evidence="3" id="KW-0732">Signal</keyword>
<dbReference type="SUPFAM" id="SSF53850">
    <property type="entry name" value="Periplasmic binding protein-like II"/>
    <property type="match status" value="1"/>
</dbReference>
<proteinExistence type="inferred from homology"/>
<dbReference type="AlphaFoldDB" id="A0A0H4PMD3"/>
<feature type="domain" description="Ca3427-like PBP 2" evidence="4">
    <location>
        <begin position="99"/>
        <end position="180"/>
    </location>
</feature>
<dbReference type="PATRIC" id="fig|320787.5.peg.5350"/>
<dbReference type="Proteomes" id="UP000036520">
    <property type="component" value="Chromosome"/>
</dbReference>
<sequence length="285" mass="32367">MEKIRITGVPEHFNFPWQKLVKEQPFLDDQVQLVWENEPRGSGAMNSAIRTGATDLAIVLTESFLKDKVDGNSGKIIGYHVKSPLIWGIHVPGTCEVQKIEDLRNAPFLISRRGSGSHLMAYLLSKREGWDTQDLDFEIVNNLDGAINSFKENKPKAFLWEKYTTKPLVDKGLFKRVGEIPTPWPCFVIVASEQMLKEKRELLLSIQKEIYRINSTLMENKQSFVLPISEAYQIEESDVSEWLTQTNWATDGTVPNEDVTTTLDALMSLGLIDNKLATEEIVEKL</sequence>
<dbReference type="CDD" id="cd13637">
    <property type="entry name" value="PBP2_Ca3427_like"/>
    <property type="match status" value="1"/>
</dbReference>
<evidence type="ECO:0000313" key="5">
    <source>
        <dbReference type="EMBL" id="AKP54215.1"/>
    </source>
</evidence>
<dbReference type="EMBL" id="CP012040">
    <property type="protein sequence ID" value="AKP54215.1"/>
    <property type="molecule type" value="Genomic_DNA"/>
</dbReference>
<keyword evidence="6" id="KW-1185">Reference proteome</keyword>
<evidence type="ECO:0000256" key="1">
    <source>
        <dbReference type="ARBA" id="ARBA00004418"/>
    </source>
</evidence>
<dbReference type="GO" id="GO:0042597">
    <property type="term" value="C:periplasmic space"/>
    <property type="evidence" value="ECO:0007669"/>
    <property type="project" value="UniProtKB-SubCell"/>
</dbReference>
<dbReference type="STRING" id="320787.CA2015_4894"/>
<name>A0A0H4PMD3_9BACT</name>
<evidence type="ECO:0000256" key="2">
    <source>
        <dbReference type="ARBA" id="ARBA00010742"/>
    </source>
</evidence>
<dbReference type="OrthoDB" id="6191474at2"/>
<dbReference type="PANTHER" id="PTHR30024:SF47">
    <property type="entry name" value="TAURINE-BINDING PERIPLASMIC PROTEIN"/>
    <property type="match status" value="1"/>
</dbReference>
<comment type="similarity">
    <text evidence="2">Belongs to the bacterial solute-binding protein SsuA/TauA family.</text>
</comment>
<dbReference type="InterPro" id="IPR054364">
    <property type="entry name" value="Ca3427-like_PBP2"/>
</dbReference>
<dbReference type="Gene3D" id="3.40.190.10">
    <property type="entry name" value="Periplasmic binding protein-like II"/>
    <property type="match status" value="2"/>
</dbReference>
<organism evidence="5 6">
    <name type="scientific">Cyclobacterium amurskyense</name>
    <dbReference type="NCBI Taxonomy" id="320787"/>
    <lineage>
        <taxon>Bacteria</taxon>
        <taxon>Pseudomonadati</taxon>
        <taxon>Bacteroidota</taxon>
        <taxon>Cytophagia</taxon>
        <taxon>Cytophagales</taxon>
        <taxon>Cyclobacteriaceae</taxon>
        <taxon>Cyclobacterium</taxon>
    </lineage>
</organism>
<dbReference type="RefSeq" id="WP_048644223.1">
    <property type="nucleotide sequence ID" value="NZ_CP012040.1"/>
</dbReference>
<dbReference type="PANTHER" id="PTHR30024">
    <property type="entry name" value="ALIPHATIC SULFONATES-BINDING PROTEIN-RELATED"/>
    <property type="match status" value="1"/>
</dbReference>
<protein>
    <recommendedName>
        <fullName evidence="4">Ca3427-like PBP 2 domain-containing protein</fullName>
    </recommendedName>
</protein>
<dbReference type="Pfam" id="PF22384">
    <property type="entry name" value="PBP2_Ca3427_like"/>
    <property type="match status" value="1"/>
</dbReference>
<reference evidence="5 6" key="1">
    <citation type="submission" date="2015-07" db="EMBL/GenBank/DDBJ databases">
        <authorList>
            <person name="Kim K.M."/>
        </authorList>
    </citation>
    <scope>NUCLEOTIDE SEQUENCE [LARGE SCALE GENOMIC DNA]</scope>
    <source>
        <strain evidence="5 6">KCTC 12363</strain>
    </source>
</reference>
<evidence type="ECO:0000313" key="6">
    <source>
        <dbReference type="Proteomes" id="UP000036520"/>
    </source>
</evidence>
<gene>
    <name evidence="5" type="ORF">CA2015_4894</name>
</gene>
<evidence type="ECO:0000256" key="3">
    <source>
        <dbReference type="ARBA" id="ARBA00022729"/>
    </source>
</evidence>
<dbReference type="KEGG" id="camu:CA2015_4894"/>
<comment type="subcellular location">
    <subcellularLocation>
        <location evidence="1">Periplasm</location>
    </subcellularLocation>
</comment>
<evidence type="ECO:0000259" key="4">
    <source>
        <dbReference type="Pfam" id="PF22384"/>
    </source>
</evidence>
<accession>A0A0H4PMD3</accession>